<dbReference type="InterPro" id="IPR001214">
    <property type="entry name" value="SET_dom"/>
</dbReference>
<dbReference type="Gene3D" id="6.10.140.2220">
    <property type="match status" value="2"/>
</dbReference>
<reference evidence="7 8" key="1">
    <citation type="submission" date="2024-07" db="EMBL/GenBank/DDBJ databases">
        <title>Chromosome-level genome assembly of the water stick insect Ranatra chinensis (Heteroptera: Nepidae).</title>
        <authorList>
            <person name="Liu X."/>
        </authorList>
    </citation>
    <scope>NUCLEOTIDE SEQUENCE [LARGE SCALE GENOMIC DNA]</scope>
    <source>
        <strain evidence="7">Cailab_2021Rc</strain>
        <tissue evidence="7">Muscle</tissue>
    </source>
</reference>
<keyword evidence="2 4" id="KW-0863">Zinc-finger</keyword>
<evidence type="ECO:0000256" key="4">
    <source>
        <dbReference type="PROSITE-ProRule" id="PRU00134"/>
    </source>
</evidence>
<evidence type="ECO:0000313" key="7">
    <source>
        <dbReference type="EMBL" id="KAL1117654.1"/>
    </source>
</evidence>
<dbReference type="GO" id="GO:0008270">
    <property type="term" value="F:zinc ion binding"/>
    <property type="evidence" value="ECO:0007669"/>
    <property type="project" value="UniProtKB-KW"/>
</dbReference>
<dbReference type="InterPro" id="IPR002893">
    <property type="entry name" value="Znf_MYND"/>
</dbReference>
<dbReference type="PROSITE" id="PS50865">
    <property type="entry name" value="ZF_MYND_2"/>
    <property type="match status" value="1"/>
</dbReference>
<dbReference type="GO" id="GO:0008276">
    <property type="term" value="F:protein methyltransferase activity"/>
    <property type="evidence" value="ECO:0007669"/>
    <property type="project" value="UniProtKB-ARBA"/>
</dbReference>
<sequence length="539" mass="60974">MDERSEIKACIVCGQEATSVCSNCKNAAYCSKEHQKSDWKNHKTCCFPFEVKKNDDLGRHMVATRDIPSDSLIFSELPIVYGPKIVNPEPQCLGCYSPLDLDTSVYCPGCHWPVCSPLCLGLSDQQHHFPECAVLSKNTEIMGRRQFNYEAITPLRCLILQKRNKRKWGEFISMQSHMDKRGPNSEVYKELDERIVKYIIENFMAILDPGIPPATSSEIIHQICGVLEVNGLEVTAGRNDILALYPKACLMEHSCLPNTKHTFQPIDFKIKMYSSIEIKCGAHISTMYTHALWGTVARREHLKETKYFNCKCERCADPTELGTNLSSLRCIGVKGDINEACGGTILPLKPLDDNTEWKCNRCPVVLSSGEAADLTARLGQQVDLELEDPNVEKSEELLRGLETFLHTSHYHCYMVKHSLIQLYGREDGYSHDRLSDERLNKKIAMCEELLQITQTLDQGKSRLLLYLAVINYEFHSALVELSRRTDNKDSKLSLLKKSINMLQNNVSLLSTEQQYSAGSDLLNISNVALNNVRNIIESI</sequence>
<feature type="domain" description="MYND-type" evidence="6">
    <location>
        <begin position="10"/>
        <end position="46"/>
    </location>
</feature>
<organism evidence="7 8">
    <name type="scientific">Ranatra chinensis</name>
    <dbReference type="NCBI Taxonomy" id="642074"/>
    <lineage>
        <taxon>Eukaryota</taxon>
        <taxon>Metazoa</taxon>
        <taxon>Ecdysozoa</taxon>
        <taxon>Arthropoda</taxon>
        <taxon>Hexapoda</taxon>
        <taxon>Insecta</taxon>
        <taxon>Pterygota</taxon>
        <taxon>Neoptera</taxon>
        <taxon>Paraneoptera</taxon>
        <taxon>Hemiptera</taxon>
        <taxon>Heteroptera</taxon>
        <taxon>Panheteroptera</taxon>
        <taxon>Nepomorpha</taxon>
        <taxon>Nepidae</taxon>
        <taxon>Ranatrinae</taxon>
        <taxon>Ranatra</taxon>
    </lineage>
</organism>
<dbReference type="EMBL" id="JBFDAA010000015">
    <property type="protein sequence ID" value="KAL1117654.1"/>
    <property type="molecule type" value="Genomic_DNA"/>
</dbReference>
<dbReference type="InterPro" id="IPR053010">
    <property type="entry name" value="SET_SmydA-8"/>
</dbReference>
<dbReference type="AlphaFoldDB" id="A0ABD0Y2G1"/>
<evidence type="ECO:0000256" key="3">
    <source>
        <dbReference type="ARBA" id="ARBA00022833"/>
    </source>
</evidence>
<dbReference type="Pfam" id="PF01753">
    <property type="entry name" value="zf-MYND"/>
    <property type="match status" value="1"/>
</dbReference>
<evidence type="ECO:0000313" key="8">
    <source>
        <dbReference type="Proteomes" id="UP001558652"/>
    </source>
</evidence>
<dbReference type="SUPFAM" id="SSF82199">
    <property type="entry name" value="SET domain"/>
    <property type="match status" value="1"/>
</dbReference>
<proteinExistence type="predicted"/>
<keyword evidence="3" id="KW-0862">Zinc</keyword>
<feature type="domain" description="SET" evidence="5">
    <location>
        <begin position="47"/>
        <end position="289"/>
    </location>
</feature>
<keyword evidence="1" id="KW-0479">Metal-binding</keyword>
<evidence type="ECO:0000259" key="5">
    <source>
        <dbReference type="PROSITE" id="PS50280"/>
    </source>
</evidence>
<dbReference type="InterPro" id="IPR046341">
    <property type="entry name" value="SET_dom_sf"/>
</dbReference>
<dbReference type="PANTHER" id="PTHR46455:SF2">
    <property type="entry name" value="AT24727P"/>
    <property type="match status" value="1"/>
</dbReference>
<evidence type="ECO:0000259" key="6">
    <source>
        <dbReference type="PROSITE" id="PS50865"/>
    </source>
</evidence>
<dbReference type="GO" id="GO:0008757">
    <property type="term" value="F:S-adenosylmethionine-dependent methyltransferase activity"/>
    <property type="evidence" value="ECO:0007669"/>
    <property type="project" value="UniProtKB-ARBA"/>
</dbReference>
<dbReference type="SUPFAM" id="SSF144232">
    <property type="entry name" value="HIT/MYND zinc finger-like"/>
    <property type="match status" value="1"/>
</dbReference>
<evidence type="ECO:0000256" key="1">
    <source>
        <dbReference type="ARBA" id="ARBA00022723"/>
    </source>
</evidence>
<protein>
    <recommendedName>
        <fullName evidence="9">Protein msta</fullName>
    </recommendedName>
</protein>
<evidence type="ECO:0008006" key="9">
    <source>
        <dbReference type="Google" id="ProtNLM"/>
    </source>
</evidence>
<evidence type="ECO:0000256" key="2">
    <source>
        <dbReference type="ARBA" id="ARBA00022771"/>
    </source>
</evidence>
<dbReference type="Proteomes" id="UP001558652">
    <property type="component" value="Unassembled WGS sequence"/>
</dbReference>
<dbReference type="Gene3D" id="1.10.220.160">
    <property type="match status" value="1"/>
</dbReference>
<keyword evidence="8" id="KW-1185">Reference proteome</keyword>
<dbReference type="PROSITE" id="PS01360">
    <property type="entry name" value="ZF_MYND_1"/>
    <property type="match status" value="1"/>
</dbReference>
<accession>A0ABD0Y2G1</accession>
<dbReference type="GO" id="GO:0008170">
    <property type="term" value="F:N-methyltransferase activity"/>
    <property type="evidence" value="ECO:0007669"/>
    <property type="project" value="UniProtKB-ARBA"/>
</dbReference>
<dbReference type="Gene3D" id="2.170.270.10">
    <property type="entry name" value="SET domain"/>
    <property type="match status" value="1"/>
</dbReference>
<dbReference type="PANTHER" id="PTHR46455">
    <property type="entry name" value="SET AND MYND DOMAIN CONTAINING, ARTHROPOD-SPECIFIC, MEMBER 4, ISOFORM A"/>
    <property type="match status" value="1"/>
</dbReference>
<dbReference type="CDD" id="cd20071">
    <property type="entry name" value="SET_SMYD"/>
    <property type="match status" value="1"/>
</dbReference>
<dbReference type="PROSITE" id="PS50280">
    <property type="entry name" value="SET"/>
    <property type="match status" value="1"/>
</dbReference>
<comment type="caution">
    <text evidence="7">The sequence shown here is derived from an EMBL/GenBank/DDBJ whole genome shotgun (WGS) entry which is preliminary data.</text>
</comment>
<gene>
    <name evidence="7" type="ORF">AAG570_003969</name>
</gene>
<name>A0ABD0Y2G1_9HEMI</name>